<comment type="caution">
    <text evidence="2">The sequence shown here is derived from an EMBL/GenBank/DDBJ whole genome shotgun (WGS) entry which is preliminary data.</text>
</comment>
<dbReference type="InterPro" id="IPR009492">
    <property type="entry name" value="TniQ"/>
</dbReference>
<dbReference type="RefSeq" id="WP_272772161.1">
    <property type="nucleotide sequence ID" value="NZ_JAQQLE010000008.1"/>
</dbReference>
<dbReference type="EMBL" id="JAQQLE010000008">
    <property type="protein sequence ID" value="MDC7714421.1"/>
    <property type="molecule type" value="Genomic_DNA"/>
</dbReference>
<evidence type="ECO:0000259" key="1">
    <source>
        <dbReference type="Pfam" id="PF06527"/>
    </source>
</evidence>
<sequence length="303" mass="34680">MQTEQPTTHSVPYPLQDELAQGLLGRLARLNGLSSFNTVSKLLTEYSHRGNSIPQLWQLAEICRMDFFIFTANHSMLPILSPLTEKDCSFEEIHNRNQNILCNGLSIPKKQLRWCKTCSHLDIKKRGFSYWRRQHQINGVDWCIEHQHPLVCTSVESAIHSPGHTTTYGLEELNQTIITEETKYPAIQRLQNIMLGLLHRPIPIRFRAWSEAIANRISLRISISKEKILVSNLIREAFPATWLLRHFPDISGKDPKTRISGIDTAYMDIYRKHLSSLRCAAILAVLFDSAEHAMEALEAAESK</sequence>
<reference evidence="2 3" key="1">
    <citation type="submission" date="2023-01" db="EMBL/GenBank/DDBJ databases">
        <title>Novel species of the genus Vogesella isolated from rivers.</title>
        <authorList>
            <person name="Lu H."/>
        </authorList>
    </citation>
    <scope>NUCLEOTIDE SEQUENCE [LARGE SCALE GENOMIC DNA]</scope>
    <source>
        <strain evidence="2 3">LYT5W</strain>
    </source>
</reference>
<organism evidence="2 3">
    <name type="scientific">Vogesella margarita</name>
    <dbReference type="NCBI Taxonomy" id="2984199"/>
    <lineage>
        <taxon>Bacteria</taxon>
        <taxon>Pseudomonadati</taxon>
        <taxon>Pseudomonadota</taxon>
        <taxon>Betaproteobacteria</taxon>
        <taxon>Neisseriales</taxon>
        <taxon>Chromobacteriaceae</taxon>
        <taxon>Vogesella</taxon>
    </lineage>
</organism>
<evidence type="ECO:0000313" key="3">
    <source>
        <dbReference type="Proteomes" id="UP001222030"/>
    </source>
</evidence>
<keyword evidence="3" id="KW-1185">Reference proteome</keyword>
<name>A0ABT5IPC2_9NEIS</name>
<proteinExistence type="predicted"/>
<accession>A0ABT5IPC2</accession>
<dbReference type="Pfam" id="PF06527">
    <property type="entry name" value="TniQ"/>
    <property type="match status" value="1"/>
</dbReference>
<protein>
    <submittedName>
        <fullName evidence="2">TniQ family protein</fullName>
    </submittedName>
</protein>
<evidence type="ECO:0000313" key="2">
    <source>
        <dbReference type="EMBL" id="MDC7714421.1"/>
    </source>
</evidence>
<dbReference type="Proteomes" id="UP001222030">
    <property type="component" value="Unassembled WGS sequence"/>
</dbReference>
<feature type="domain" description="TniQ" evidence="1">
    <location>
        <begin position="12"/>
        <end position="150"/>
    </location>
</feature>
<gene>
    <name evidence="2" type="ORF">PQU96_09805</name>
</gene>